<dbReference type="GeneID" id="6085246"/>
<dbReference type="KEGG" id="lbc:LACBIDRAFT_315252"/>
<accession>B0E066</accession>
<sequence>MYHYYHVAGYADQDVPRGTDFIVATDGNFSQCHRKDAGDCPEFYRPECFLTKAYVDNVGKHITEAQGQPP</sequence>
<dbReference type="OrthoDB" id="3253684at2759"/>
<dbReference type="RefSeq" id="XP_001889604.1">
    <property type="nucleotide sequence ID" value="XM_001889569.1"/>
</dbReference>
<organism evidence="2">
    <name type="scientific">Laccaria bicolor (strain S238N-H82 / ATCC MYA-4686)</name>
    <name type="common">Bicoloured deceiver</name>
    <name type="synonym">Laccaria laccata var. bicolor</name>
    <dbReference type="NCBI Taxonomy" id="486041"/>
    <lineage>
        <taxon>Eukaryota</taxon>
        <taxon>Fungi</taxon>
        <taxon>Dikarya</taxon>
        <taxon>Basidiomycota</taxon>
        <taxon>Agaricomycotina</taxon>
        <taxon>Agaricomycetes</taxon>
        <taxon>Agaricomycetidae</taxon>
        <taxon>Agaricales</taxon>
        <taxon>Agaricineae</taxon>
        <taxon>Hydnangiaceae</taxon>
        <taxon>Laccaria</taxon>
    </lineage>
</organism>
<dbReference type="AlphaFoldDB" id="B0E066"/>
<reference evidence="1 2" key="1">
    <citation type="journal article" date="2008" name="Nature">
        <title>The genome of Laccaria bicolor provides insights into mycorrhizal symbiosis.</title>
        <authorList>
            <person name="Martin F."/>
            <person name="Aerts A."/>
            <person name="Ahren D."/>
            <person name="Brun A."/>
            <person name="Danchin E.G.J."/>
            <person name="Duchaussoy F."/>
            <person name="Gibon J."/>
            <person name="Kohler A."/>
            <person name="Lindquist E."/>
            <person name="Pereda V."/>
            <person name="Salamov A."/>
            <person name="Shapiro H.J."/>
            <person name="Wuyts J."/>
            <person name="Blaudez D."/>
            <person name="Buee M."/>
            <person name="Brokstein P."/>
            <person name="Canbaeck B."/>
            <person name="Cohen D."/>
            <person name="Courty P.E."/>
            <person name="Coutinho P.M."/>
            <person name="Delaruelle C."/>
            <person name="Detter J.C."/>
            <person name="Deveau A."/>
            <person name="DiFazio S."/>
            <person name="Duplessis S."/>
            <person name="Fraissinet-Tachet L."/>
            <person name="Lucic E."/>
            <person name="Frey-Klett P."/>
            <person name="Fourrey C."/>
            <person name="Feussner I."/>
            <person name="Gay G."/>
            <person name="Grimwood J."/>
            <person name="Hoegger P.J."/>
            <person name="Jain P."/>
            <person name="Kilaru S."/>
            <person name="Labbe J."/>
            <person name="Lin Y.C."/>
            <person name="Legue V."/>
            <person name="Le Tacon F."/>
            <person name="Marmeisse R."/>
            <person name="Melayah D."/>
            <person name="Montanini B."/>
            <person name="Muratet M."/>
            <person name="Nehls U."/>
            <person name="Niculita-Hirzel H."/>
            <person name="Oudot-Le Secq M.P."/>
            <person name="Peter M."/>
            <person name="Quesneville H."/>
            <person name="Rajashekar B."/>
            <person name="Reich M."/>
            <person name="Rouhier N."/>
            <person name="Schmutz J."/>
            <person name="Yin T."/>
            <person name="Chalot M."/>
            <person name="Henrissat B."/>
            <person name="Kuees U."/>
            <person name="Lucas S."/>
            <person name="Van de Peer Y."/>
            <person name="Podila G.K."/>
            <person name="Polle A."/>
            <person name="Pukkila P.J."/>
            <person name="Richardson P.M."/>
            <person name="Rouze P."/>
            <person name="Sanders I.R."/>
            <person name="Stajich J.E."/>
            <person name="Tunlid A."/>
            <person name="Tuskan G."/>
            <person name="Grigoriev I.V."/>
        </authorList>
    </citation>
    <scope>NUCLEOTIDE SEQUENCE [LARGE SCALE GENOMIC DNA]</scope>
    <source>
        <strain evidence="2">S238N-H82 / ATCC MYA-4686</strain>
    </source>
</reference>
<gene>
    <name evidence="1" type="ORF">LACBIDRAFT_315252</name>
</gene>
<protein>
    <submittedName>
        <fullName evidence="1">Predicted protein</fullName>
    </submittedName>
</protein>
<proteinExistence type="predicted"/>
<dbReference type="STRING" id="486041.B0E066"/>
<dbReference type="EMBL" id="DS547159">
    <property type="protein sequence ID" value="EDQ99768.1"/>
    <property type="molecule type" value="Genomic_DNA"/>
</dbReference>
<dbReference type="Proteomes" id="UP000001194">
    <property type="component" value="Unassembled WGS sequence"/>
</dbReference>
<evidence type="ECO:0000313" key="1">
    <source>
        <dbReference type="EMBL" id="EDQ99768.1"/>
    </source>
</evidence>
<dbReference type="InParanoid" id="B0E066"/>
<dbReference type="HOGENOM" id="CLU_2758222_0_0_1"/>
<name>B0E066_LACBS</name>
<keyword evidence="2" id="KW-1185">Reference proteome</keyword>
<evidence type="ECO:0000313" key="2">
    <source>
        <dbReference type="Proteomes" id="UP000001194"/>
    </source>
</evidence>